<feature type="transmembrane region" description="Helical" evidence="2">
    <location>
        <begin position="61"/>
        <end position="83"/>
    </location>
</feature>
<evidence type="ECO:0000313" key="4">
    <source>
        <dbReference type="Proteomes" id="UP000061603"/>
    </source>
</evidence>
<keyword evidence="2" id="KW-0472">Membrane</keyword>
<feature type="transmembrane region" description="Helical" evidence="2">
    <location>
        <begin position="6"/>
        <end position="27"/>
    </location>
</feature>
<evidence type="ECO:0000256" key="2">
    <source>
        <dbReference type="SAM" id="Phobius"/>
    </source>
</evidence>
<evidence type="ECO:0008006" key="5">
    <source>
        <dbReference type="Google" id="ProtNLM"/>
    </source>
</evidence>
<evidence type="ECO:0000256" key="1">
    <source>
        <dbReference type="ARBA" id="ARBA00010894"/>
    </source>
</evidence>
<dbReference type="AlphaFoldDB" id="A0A0C5JPB7"/>
<evidence type="ECO:0000313" key="3">
    <source>
        <dbReference type="EMBL" id="AJP49136.1"/>
    </source>
</evidence>
<gene>
    <name evidence="3" type="ORF">PG1C_13235</name>
</gene>
<dbReference type="PANTHER" id="PTHR33219">
    <property type="entry name" value="YLMG HOMOLOG PROTEIN 2, CHLOROPLASTIC"/>
    <property type="match status" value="1"/>
</dbReference>
<dbReference type="InterPro" id="IPR003425">
    <property type="entry name" value="CCB3/YggT"/>
</dbReference>
<dbReference type="Pfam" id="PF02325">
    <property type="entry name" value="CCB3_YggT"/>
    <property type="match status" value="2"/>
</dbReference>
<dbReference type="GO" id="GO:0016020">
    <property type="term" value="C:membrane"/>
    <property type="evidence" value="ECO:0007669"/>
    <property type="project" value="InterPro"/>
</dbReference>
<sequence length="188" mass="20639">MLIQLFIFLLDAVCGFLTLALLTRFILQMVKASWRNPLGQFVIAVTDWIVRPARRVIPGLFGWDMASLLLAWLVQALALGLALGLSGTLIAVSPAPTFMVALLAVLAMLKIACYLLLGAVLVSALFSWVNPHAPLADVFNAISRPLLRPFRRWIPDIGGVDLSPLVFILLLQIGLMVLDRLRWVVLSG</sequence>
<dbReference type="HOGENOM" id="CLU_089905_0_1_4"/>
<organism evidence="3 4">
    <name type="scientific">Rugosibacter aromaticivorans</name>
    <dbReference type="NCBI Taxonomy" id="1565605"/>
    <lineage>
        <taxon>Bacteria</taxon>
        <taxon>Pseudomonadati</taxon>
        <taxon>Pseudomonadota</taxon>
        <taxon>Betaproteobacteria</taxon>
        <taxon>Nitrosomonadales</taxon>
        <taxon>Sterolibacteriaceae</taxon>
        <taxon>Rugosibacter</taxon>
    </lineage>
</organism>
<dbReference type="STRING" id="1565605.PG1C_13235"/>
<name>A0A0C5JPB7_9PROT</name>
<feature type="transmembrane region" description="Helical" evidence="2">
    <location>
        <begin position="153"/>
        <end position="178"/>
    </location>
</feature>
<comment type="similarity">
    <text evidence="1">Belongs to the YggT family.</text>
</comment>
<dbReference type="Proteomes" id="UP000061603">
    <property type="component" value="Chromosome"/>
</dbReference>
<keyword evidence="2" id="KW-0812">Transmembrane</keyword>
<keyword evidence="4" id="KW-1185">Reference proteome</keyword>
<proteinExistence type="inferred from homology"/>
<dbReference type="PATRIC" id="fig|1565605.3.peg.2803"/>
<reference evidence="3 4" key="1">
    <citation type="journal article" date="2015" name="Genome Announc.">
        <title>Complete Genome Sequence of a Novel Bacterium within the Family Rhodocyclaceae That Degrades Polycyclic Aromatic Hydrocarbons.</title>
        <authorList>
            <person name="Singleton D.R."/>
            <person name="Dickey A.N."/>
            <person name="Scholl E.H."/>
            <person name="Wright F.A."/>
            <person name="Aitken M.D."/>
        </authorList>
    </citation>
    <scope>NUCLEOTIDE SEQUENCE [LARGE SCALE GENOMIC DNA]</scope>
    <source>
        <strain evidence="4">PG1-Ca6</strain>
    </source>
</reference>
<accession>A0A0C5JPB7</accession>
<protein>
    <recommendedName>
        <fullName evidence="5">YggT family protein</fullName>
    </recommendedName>
</protein>
<dbReference type="RefSeq" id="WP_202635238.1">
    <property type="nucleotide sequence ID" value="NZ_CP010554.1"/>
</dbReference>
<dbReference type="PANTHER" id="PTHR33219:SF14">
    <property type="entry name" value="PROTEIN COFACTOR ASSEMBLY OF COMPLEX C SUBUNIT B CCB3, CHLOROPLASTIC-RELATED"/>
    <property type="match status" value="1"/>
</dbReference>
<dbReference type="KEGG" id="rbu:PG1C_13235"/>
<dbReference type="EMBL" id="CP010554">
    <property type="protein sequence ID" value="AJP49136.1"/>
    <property type="molecule type" value="Genomic_DNA"/>
</dbReference>
<keyword evidence="2" id="KW-1133">Transmembrane helix</keyword>